<organism evidence="7 8">
    <name type="scientific">Oceanidesulfovibrio indonesiensis</name>
    <dbReference type="NCBI Taxonomy" id="54767"/>
    <lineage>
        <taxon>Bacteria</taxon>
        <taxon>Pseudomonadati</taxon>
        <taxon>Thermodesulfobacteriota</taxon>
        <taxon>Desulfovibrionia</taxon>
        <taxon>Desulfovibrionales</taxon>
        <taxon>Desulfovibrionaceae</taxon>
        <taxon>Oceanidesulfovibrio</taxon>
    </lineage>
</organism>
<dbReference type="GO" id="GO:0003824">
    <property type="term" value="F:catalytic activity"/>
    <property type="evidence" value="ECO:0007669"/>
    <property type="project" value="InterPro"/>
</dbReference>
<dbReference type="EMBL" id="QMIE01000001">
    <property type="protein sequence ID" value="TVM19961.1"/>
    <property type="molecule type" value="Genomic_DNA"/>
</dbReference>
<dbReference type="Proteomes" id="UP000448292">
    <property type="component" value="Unassembled WGS sequence"/>
</dbReference>
<evidence type="ECO:0000256" key="3">
    <source>
        <dbReference type="ARBA" id="ARBA00009284"/>
    </source>
</evidence>
<dbReference type="GO" id="GO:0030288">
    <property type="term" value="C:outer membrane-bounded periplasmic space"/>
    <property type="evidence" value="ECO:0007669"/>
    <property type="project" value="TreeGrafter"/>
</dbReference>
<evidence type="ECO:0000313" key="8">
    <source>
        <dbReference type="Proteomes" id="UP000448292"/>
    </source>
</evidence>
<dbReference type="GO" id="GO:0051274">
    <property type="term" value="P:beta-glucan biosynthetic process"/>
    <property type="evidence" value="ECO:0007669"/>
    <property type="project" value="TreeGrafter"/>
</dbReference>
<evidence type="ECO:0000256" key="5">
    <source>
        <dbReference type="ARBA" id="ARBA00022764"/>
    </source>
</evidence>
<dbReference type="InterPro" id="IPR014438">
    <property type="entry name" value="Glucan_biosyn_MdoG/MdoD"/>
</dbReference>
<dbReference type="FunFam" id="2.70.98.10:FF:000001">
    <property type="entry name" value="Glucans biosynthesis protein G"/>
    <property type="match status" value="1"/>
</dbReference>
<dbReference type="GO" id="GO:0030246">
    <property type="term" value="F:carbohydrate binding"/>
    <property type="evidence" value="ECO:0007669"/>
    <property type="project" value="InterPro"/>
</dbReference>
<dbReference type="InterPro" id="IPR014756">
    <property type="entry name" value="Ig_E-set"/>
</dbReference>
<proteinExistence type="inferred from homology"/>
<comment type="similarity">
    <text evidence="3">Belongs to the OpgD/OpgG family.</text>
</comment>
<dbReference type="InterPro" id="IPR014718">
    <property type="entry name" value="GH-type_carb-bd"/>
</dbReference>
<evidence type="ECO:0000256" key="1">
    <source>
        <dbReference type="ARBA" id="ARBA00004418"/>
    </source>
</evidence>
<sequence>MKLRIPNFGPALVGIVVCLTAVLHMMPRCILPPDAAAADFSYNTVIDLAKELSQAPYTEPPPLPEQFAPLNYDTWRDIRFKPEEAIWGSDKLPFEMQLFHPGFLYQSPITINLVEGGTVRELNATKEMFTYGANRTLAENLPTEVGAAGFRIHGPIKTRKYYDEFLVFLGASYFRAVGKDHQYGLSARGLAVNTALSEGEEFPWFREFWVRKPGARDKDLIIYALLDSQSLTGAYAFRVWPGETTQIDVAARIFLRNPVKKLGLAPLTSMFFYGENSLPSSRMDWRPEVHDSDGLLVHRADGEWLWRPLQNLRVLQLATFDASDVQGFGLMQRDREFHNYEDLEARYEKRPCLWIEPLNAWGEGRMELVQIPSEQEIHDNIVAYWSPDNLPPVGEPLSIEYRMRWTGEPEKIVPGAYVSNTRVGRIKKNGGNGETTNGDDYRFVVDFVGESLSKLDPDTELSAQVDVAQGAELLEQQVYHNPVTKGWRLSFKVRFAGKSALERMLPDKEGPVELRAFLRKKDDILSETWSYVFKPDLQE</sequence>
<dbReference type="Gene3D" id="2.70.98.10">
    <property type="match status" value="1"/>
</dbReference>
<gene>
    <name evidence="7" type="ORF">DPQ33_01675</name>
</gene>
<comment type="pathway">
    <text evidence="2">Glycan metabolism; osmoregulated periplasmic glucan (OPG) biosynthesis.</text>
</comment>
<dbReference type="OrthoDB" id="335750at2"/>
<protein>
    <submittedName>
        <fullName evidence="7">Glucan biosynthesis protein D</fullName>
    </submittedName>
</protein>
<dbReference type="SUPFAM" id="SSF74650">
    <property type="entry name" value="Galactose mutarotase-like"/>
    <property type="match status" value="1"/>
</dbReference>
<name>A0A7M3MKL4_9BACT</name>
<evidence type="ECO:0000313" key="7">
    <source>
        <dbReference type="EMBL" id="TVM19961.1"/>
    </source>
</evidence>
<dbReference type="Gene3D" id="2.60.40.10">
    <property type="entry name" value="Immunoglobulins"/>
    <property type="match status" value="1"/>
</dbReference>
<dbReference type="PIRSF" id="PIRSF006281">
    <property type="entry name" value="MdoG"/>
    <property type="match status" value="1"/>
</dbReference>
<dbReference type="InterPro" id="IPR013783">
    <property type="entry name" value="Ig-like_fold"/>
</dbReference>
<dbReference type="InterPro" id="IPR011013">
    <property type="entry name" value="Gal_mutarotase_sf_dom"/>
</dbReference>
<dbReference type="SUPFAM" id="SSF81296">
    <property type="entry name" value="E set domains"/>
    <property type="match status" value="1"/>
</dbReference>
<keyword evidence="5" id="KW-0574">Periplasm</keyword>
<evidence type="ECO:0000256" key="4">
    <source>
        <dbReference type="ARBA" id="ARBA00022729"/>
    </source>
</evidence>
<reference evidence="7 8" key="1">
    <citation type="submission" date="2018-06" db="EMBL/GenBank/DDBJ databases">
        <title>Complete genome of Desulfovibrio indonesiensis P37SLT.</title>
        <authorList>
            <person name="Crispim J.S."/>
            <person name="Vidigal P.M.P."/>
            <person name="Silva L.C.F."/>
            <person name="Laguardia C.N."/>
            <person name="Araujo L.C."/>
            <person name="Dias R.S."/>
            <person name="Sousa M.P."/>
            <person name="Paula S.O."/>
            <person name="Silva C."/>
        </authorList>
    </citation>
    <scope>NUCLEOTIDE SEQUENCE [LARGE SCALE GENOMIC DNA]</scope>
    <source>
        <strain evidence="7 8">P37SLT</strain>
    </source>
</reference>
<evidence type="ECO:0000259" key="6">
    <source>
        <dbReference type="Pfam" id="PF04349"/>
    </source>
</evidence>
<dbReference type="Pfam" id="PF04349">
    <property type="entry name" value="MdoG"/>
    <property type="match status" value="1"/>
</dbReference>
<comment type="subcellular location">
    <subcellularLocation>
        <location evidence="1">Periplasm</location>
    </subcellularLocation>
</comment>
<dbReference type="UniPathway" id="UPA00637"/>
<comment type="caution">
    <text evidence="7">The sequence shown here is derived from an EMBL/GenBank/DDBJ whole genome shotgun (WGS) entry which is preliminary data.</text>
</comment>
<dbReference type="PANTHER" id="PTHR30504">
    <property type="entry name" value="GLUCANS BIOSYNTHESIS PROTEIN"/>
    <property type="match status" value="1"/>
</dbReference>
<dbReference type="AlphaFoldDB" id="A0A7M3MKL4"/>
<evidence type="ECO:0000256" key="2">
    <source>
        <dbReference type="ARBA" id="ARBA00005001"/>
    </source>
</evidence>
<keyword evidence="4" id="KW-0732">Signal</keyword>
<dbReference type="RefSeq" id="WP_144301423.1">
    <property type="nucleotide sequence ID" value="NZ_QMIE01000001.1"/>
</dbReference>
<dbReference type="InterPro" id="IPR007444">
    <property type="entry name" value="Glucan_biosyn_MdoG_C"/>
</dbReference>
<accession>A0A7M3MKL4</accession>
<feature type="domain" description="Glucan biosynthesis periplasmic MdoG C-terminal" evidence="6">
    <location>
        <begin position="40"/>
        <end position="532"/>
    </location>
</feature>
<keyword evidence="8" id="KW-1185">Reference proteome</keyword>
<dbReference type="PANTHER" id="PTHR30504:SF2">
    <property type="entry name" value="GLUCANS BIOSYNTHESIS PROTEIN G"/>
    <property type="match status" value="1"/>
</dbReference>